<name>A0A9P4GUI2_9PLEO</name>
<dbReference type="Gene3D" id="3.30.40.10">
    <property type="entry name" value="Zinc/RING finger domain, C3HC4 (zinc finger)"/>
    <property type="match status" value="1"/>
</dbReference>
<dbReference type="AlphaFoldDB" id="A0A9P4GUI2"/>
<dbReference type="GeneID" id="63849864"/>
<evidence type="ECO:0000313" key="4">
    <source>
        <dbReference type="Proteomes" id="UP000800039"/>
    </source>
</evidence>
<organism evidence="3 4">
    <name type="scientific">Cucurbitaria berberidis CBS 394.84</name>
    <dbReference type="NCBI Taxonomy" id="1168544"/>
    <lineage>
        <taxon>Eukaryota</taxon>
        <taxon>Fungi</taxon>
        <taxon>Dikarya</taxon>
        <taxon>Ascomycota</taxon>
        <taxon>Pezizomycotina</taxon>
        <taxon>Dothideomycetes</taxon>
        <taxon>Pleosporomycetidae</taxon>
        <taxon>Pleosporales</taxon>
        <taxon>Pleosporineae</taxon>
        <taxon>Cucurbitariaceae</taxon>
        <taxon>Cucurbitaria</taxon>
    </lineage>
</organism>
<dbReference type="SUPFAM" id="SSF57850">
    <property type="entry name" value="RING/U-box"/>
    <property type="match status" value="1"/>
</dbReference>
<dbReference type="Proteomes" id="UP000800039">
    <property type="component" value="Unassembled WGS sequence"/>
</dbReference>
<dbReference type="InterPro" id="IPR013083">
    <property type="entry name" value="Znf_RING/FYVE/PHD"/>
</dbReference>
<comment type="caution">
    <text evidence="3">The sequence shown here is derived from an EMBL/GenBank/DDBJ whole genome shotgun (WGS) entry which is preliminary data.</text>
</comment>
<gene>
    <name evidence="3" type="ORF">K460DRAFT_362259</name>
</gene>
<dbReference type="OrthoDB" id="3796845at2759"/>
<accession>A0A9P4GUI2</accession>
<keyword evidence="4" id="KW-1185">Reference proteome</keyword>
<dbReference type="EMBL" id="ML976614">
    <property type="protein sequence ID" value="KAF1851514.1"/>
    <property type="molecule type" value="Genomic_DNA"/>
</dbReference>
<keyword evidence="1" id="KW-0862">Zinc</keyword>
<proteinExistence type="predicted"/>
<dbReference type="InterPro" id="IPR001841">
    <property type="entry name" value="Znf_RING"/>
</dbReference>
<protein>
    <recommendedName>
        <fullName evidence="2">RING-type domain-containing protein</fullName>
    </recommendedName>
</protein>
<dbReference type="GO" id="GO:0008270">
    <property type="term" value="F:zinc ion binding"/>
    <property type="evidence" value="ECO:0007669"/>
    <property type="project" value="UniProtKB-KW"/>
</dbReference>
<keyword evidence="1" id="KW-0479">Metal-binding</keyword>
<evidence type="ECO:0000256" key="1">
    <source>
        <dbReference type="PROSITE-ProRule" id="PRU00175"/>
    </source>
</evidence>
<dbReference type="Pfam" id="PF13639">
    <property type="entry name" value="zf-RING_2"/>
    <property type="match status" value="1"/>
</dbReference>
<dbReference type="PROSITE" id="PS50089">
    <property type="entry name" value="ZF_RING_2"/>
    <property type="match status" value="1"/>
</dbReference>
<evidence type="ECO:0000259" key="2">
    <source>
        <dbReference type="PROSITE" id="PS50089"/>
    </source>
</evidence>
<dbReference type="RefSeq" id="XP_040794077.1">
    <property type="nucleotide sequence ID" value="XM_040932613.1"/>
</dbReference>
<reference evidence="3" key="1">
    <citation type="submission" date="2020-01" db="EMBL/GenBank/DDBJ databases">
        <authorList>
            <consortium name="DOE Joint Genome Institute"/>
            <person name="Haridas S."/>
            <person name="Albert R."/>
            <person name="Binder M."/>
            <person name="Bloem J."/>
            <person name="Labutti K."/>
            <person name="Salamov A."/>
            <person name="Andreopoulos B."/>
            <person name="Baker S.E."/>
            <person name="Barry K."/>
            <person name="Bills G."/>
            <person name="Bluhm B.H."/>
            <person name="Cannon C."/>
            <person name="Castanera R."/>
            <person name="Culley D.E."/>
            <person name="Daum C."/>
            <person name="Ezra D."/>
            <person name="Gonzalez J.B."/>
            <person name="Henrissat B."/>
            <person name="Kuo A."/>
            <person name="Liang C."/>
            <person name="Lipzen A."/>
            <person name="Lutzoni F."/>
            <person name="Magnuson J."/>
            <person name="Mondo S."/>
            <person name="Nolan M."/>
            <person name="Ohm R."/>
            <person name="Pangilinan J."/>
            <person name="Park H.-J."/>
            <person name="Ramirez L."/>
            <person name="Alfaro M."/>
            <person name="Sun H."/>
            <person name="Tritt A."/>
            <person name="Yoshinaga Y."/>
            <person name="Zwiers L.-H."/>
            <person name="Turgeon B.G."/>
            <person name="Goodwin S.B."/>
            <person name="Spatafora J.W."/>
            <person name="Crous P.W."/>
            <person name="Grigoriev I.V."/>
        </authorList>
    </citation>
    <scope>NUCLEOTIDE SEQUENCE</scope>
    <source>
        <strain evidence="3">CBS 394.84</strain>
    </source>
</reference>
<feature type="domain" description="RING-type" evidence="2">
    <location>
        <begin position="72"/>
        <end position="117"/>
    </location>
</feature>
<evidence type="ECO:0000313" key="3">
    <source>
        <dbReference type="EMBL" id="KAF1851514.1"/>
    </source>
</evidence>
<sequence>MQWLEIVELQEDSDYPSLFEKIDMAVGTIEAWEDGAYLFENLKKDPDALHFFIRHNGLSDVDASEIQSGEGCLICTNTFDDTSHPPQQAPCGHVLCRPCFVKWLHKSTSAYTCPLCRACVICGRNDCPHHPITRDKAPPLPLQGFLKNTLYRANVPSYGLTPAQYWKLREDTRQDRAMLAWILAVKGGVDQHDPVYARLRTDYGEIELRIRRMISASDLPPYSVE</sequence>
<keyword evidence="1" id="KW-0863">Zinc-finger</keyword>
<dbReference type="SMART" id="SM00184">
    <property type="entry name" value="RING"/>
    <property type="match status" value="1"/>
</dbReference>